<sequence>MTGACKCVIVPPNLVPIASHRGNPSLYVLNLKVFHLGNPWNDTAPPYTPMKVAIPHSWRQVCIRPSRRQETSDGETEKLKARPRQRASFQVLHLCGLQAFSVAKLAEAEAETRACVLETAYQHPPFEANHEHRHVSTRPAVSSTTLRFQDLCLPRELTFVAFLALALTLERKSARLERAKLLQGAGRRVSGSVLVPGHASGRAPM</sequence>
<evidence type="ECO:0000313" key="1">
    <source>
        <dbReference type="EMBL" id="PBK65838.1"/>
    </source>
</evidence>
<proteinExistence type="predicted"/>
<protein>
    <submittedName>
        <fullName evidence="1">Uncharacterized protein</fullName>
    </submittedName>
</protein>
<gene>
    <name evidence="1" type="ORF">ARMSODRAFT_375241</name>
</gene>
<evidence type="ECO:0000313" key="2">
    <source>
        <dbReference type="Proteomes" id="UP000218334"/>
    </source>
</evidence>
<dbReference type="AlphaFoldDB" id="A0A2H3BII7"/>
<accession>A0A2H3BII7</accession>
<keyword evidence="2" id="KW-1185">Reference proteome</keyword>
<dbReference type="EMBL" id="KZ293443">
    <property type="protein sequence ID" value="PBK65838.1"/>
    <property type="molecule type" value="Genomic_DNA"/>
</dbReference>
<name>A0A2H3BII7_9AGAR</name>
<organism evidence="1 2">
    <name type="scientific">Armillaria solidipes</name>
    <dbReference type="NCBI Taxonomy" id="1076256"/>
    <lineage>
        <taxon>Eukaryota</taxon>
        <taxon>Fungi</taxon>
        <taxon>Dikarya</taxon>
        <taxon>Basidiomycota</taxon>
        <taxon>Agaricomycotina</taxon>
        <taxon>Agaricomycetes</taxon>
        <taxon>Agaricomycetidae</taxon>
        <taxon>Agaricales</taxon>
        <taxon>Marasmiineae</taxon>
        <taxon>Physalacriaceae</taxon>
        <taxon>Armillaria</taxon>
    </lineage>
</organism>
<dbReference type="Proteomes" id="UP000218334">
    <property type="component" value="Unassembled WGS sequence"/>
</dbReference>
<reference evidence="2" key="1">
    <citation type="journal article" date="2017" name="Nat. Ecol. Evol.">
        <title>Genome expansion and lineage-specific genetic innovations in the forest pathogenic fungi Armillaria.</title>
        <authorList>
            <person name="Sipos G."/>
            <person name="Prasanna A.N."/>
            <person name="Walter M.C."/>
            <person name="O'Connor E."/>
            <person name="Balint B."/>
            <person name="Krizsan K."/>
            <person name="Kiss B."/>
            <person name="Hess J."/>
            <person name="Varga T."/>
            <person name="Slot J."/>
            <person name="Riley R."/>
            <person name="Boka B."/>
            <person name="Rigling D."/>
            <person name="Barry K."/>
            <person name="Lee J."/>
            <person name="Mihaltcheva S."/>
            <person name="LaButti K."/>
            <person name="Lipzen A."/>
            <person name="Waldron R."/>
            <person name="Moloney N.M."/>
            <person name="Sperisen C."/>
            <person name="Kredics L."/>
            <person name="Vagvoelgyi C."/>
            <person name="Patrignani A."/>
            <person name="Fitzpatrick D."/>
            <person name="Nagy I."/>
            <person name="Doyle S."/>
            <person name="Anderson J.B."/>
            <person name="Grigoriev I.V."/>
            <person name="Gueldener U."/>
            <person name="Muensterkoetter M."/>
            <person name="Nagy L.G."/>
        </authorList>
    </citation>
    <scope>NUCLEOTIDE SEQUENCE [LARGE SCALE GENOMIC DNA]</scope>
    <source>
        <strain evidence="2">28-4</strain>
    </source>
</reference>